<dbReference type="AlphaFoldDB" id="R0FSG2"/>
<dbReference type="EMBL" id="KB870809">
    <property type="protein sequence ID" value="EOA25777.1"/>
    <property type="molecule type" value="Genomic_DNA"/>
</dbReference>
<protein>
    <submittedName>
        <fullName evidence="2">Uncharacterized protein</fullName>
    </submittedName>
</protein>
<evidence type="ECO:0000256" key="1">
    <source>
        <dbReference type="SAM" id="Phobius"/>
    </source>
</evidence>
<dbReference type="Proteomes" id="UP000029121">
    <property type="component" value="Unassembled WGS sequence"/>
</dbReference>
<organism evidence="2 3">
    <name type="scientific">Capsella rubella</name>
    <dbReference type="NCBI Taxonomy" id="81985"/>
    <lineage>
        <taxon>Eukaryota</taxon>
        <taxon>Viridiplantae</taxon>
        <taxon>Streptophyta</taxon>
        <taxon>Embryophyta</taxon>
        <taxon>Tracheophyta</taxon>
        <taxon>Spermatophyta</taxon>
        <taxon>Magnoliopsida</taxon>
        <taxon>eudicotyledons</taxon>
        <taxon>Gunneridae</taxon>
        <taxon>Pentapetalae</taxon>
        <taxon>rosids</taxon>
        <taxon>malvids</taxon>
        <taxon>Brassicales</taxon>
        <taxon>Brassicaceae</taxon>
        <taxon>Camelineae</taxon>
        <taxon>Capsella</taxon>
    </lineage>
</organism>
<keyword evidence="3" id="KW-1185">Reference proteome</keyword>
<feature type="transmembrane region" description="Helical" evidence="1">
    <location>
        <begin position="115"/>
        <end position="148"/>
    </location>
</feature>
<keyword evidence="1" id="KW-0812">Transmembrane</keyword>
<keyword evidence="1" id="KW-0472">Membrane</keyword>
<accession>R0FSG2</accession>
<evidence type="ECO:0000313" key="2">
    <source>
        <dbReference type="EMBL" id="EOA25777.1"/>
    </source>
</evidence>
<feature type="transmembrane region" description="Helical" evidence="1">
    <location>
        <begin position="87"/>
        <end position="103"/>
    </location>
</feature>
<name>R0FSG2_9BRAS</name>
<gene>
    <name evidence="2" type="ORF">CARUB_v10019140mg</name>
</gene>
<evidence type="ECO:0000313" key="3">
    <source>
        <dbReference type="Proteomes" id="UP000029121"/>
    </source>
</evidence>
<proteinExistence type="predicted"/>
<sequence>MTQLGFSHRLIPSDADFIKLAIKYDLILAATLFSLWMIVLVQTGLPKLMFDYHNFKLSEATFRETMRYLAMMMTSVSVNWYVPFNRIIYASLYVALLGGNKAIDIRRIDKEMVMLCGFLALVFLLMNLFGFFLGVLCLLVSSPFLFLVQEFIKFRKLKESRG</sequence>
<reference evidence="3" key="1">
    <citation type="journal article" date="2013" name="Nat. Genet.">
        <title>The Capsella rubella genome and the genomic consequences of rapid mating system evolution.</title>
        <authorList>
            <person name="Slotte T."/>
            <person name="Hazzouri K.M."/>
            <person name="Agren J.A."/>
            <person name="Koenig D."/>
            <person name="Maumus F."/>
            <person name="Guo Y.L."/>
            <person name="Steige K."/>
            <person name="Platts A.E."/>
            <person name="Escobar J.S."/>
            <person name="Newman L.K."/>
            <person name="Wang W."/>
            <person name="Mandakova T."/>
            <person name="Vello E."/>
            <person name="Smith L.M."/>
            <person name="Henz S.R."/>
            <person name="Steffen J."/>
            <person name="Takuno S."/>
            <person name="Brandvain Y."/>
            <person name="Coop G."/>
            <person name="Andolfatto P."/>
            <person name="Hu T.T."/>
            <person name="Blanchette M."/>
            <person name="Clark R.M."/>
            <person name="Quesneville H."/>
            <person name="Nordborg M."/>
            <person name="Gaut B.S."/>
            <person name="Lysak M.A."/>
            <person name="Jenkins J."/>
            <person name="Grimwood J."/>
            <person name="Chapman J."/>
            <person name="Prochnik S."/>
            <person name="Shu S."/>
            <person name="Rokhsar D."/>
            <person name="Schmutz J."/>
            <person name="Weigel D."/>
            <person name="Wright S.I."/>
        </authorList>
    </citation>
    <scope>NUCLEOTIDE SEQUENCE [LARGE SCALE GENOMIC DNA]</scope>
    <source>
        <strain evidence="3">cv. Monte Gargano</strain>
    </source>
</reference>
<feature type="transmembrane region" description="Helical" evidence="1">
    <location>
        <begin position="26"/>
        <end position="45"/>
    </location>
</feature>
<keyword evidence="1" id="KW-1133">Transmembrane helix</keyword>